<gene>
    <name evidence="1" type="ORF">YYC_03590</name>
</gene>
<organism evidence="1 2">
    <name type="scientific">Plasmodium yoelii 17X</name>
    <dbReference type="NCBI Taxonomy" id="1323249"/>
    <lineage>
        <taxon>Eukaryota</taxon>
        <taxon>Sar</taxon>
        <taxon>Alveolata</taxon>
        <taxon>Apicomplexa</taxon>
        <taxon>Aconoidasida</taxon>
        <taxon>Haemosporida</taxon>
        <taxon>Plasmodiidae</taxon>
        <taxon>Plasmodium</taxon>
        <taxon>Plasmodium (Vinckeia)</taxon>
    </lineage>
</organism>
<keyword evidence="2" id="KW-1185">Reference proteome</keyword>
<dbReference type="EMBL" id="KI635769">
    <property type="protein sequence ID" value="ETB58815.1"/>
    <property type="molecule type" value="Genomic_DNA"/>
</dbReference>
<reference evidence="1 2" key="1">
    <citation type="submission" date="2013-11" db="EMBL/GenBank/DDBJ databases">
        <title>The Genome Sequence of Plasmodium yoelii 17X.</title>
        <authorList>
            <consortium name="The Broad Institute Genomics Platform"/>
            <consortium name="The Broad Institute Genome Sequencing Center for Infectious Disease"/>
            <person name="Neafsey D."/>
            <person name="Adams J."/>
            <person name="Walker B."/>
            <person name="Young S.K."/>
            <person name="Zeng Q."/>
            <person name="Gargeya S."/>
            <person name="Fitzgerald M."/>
            <person name="Haas B."/>
            <person name="Abouelleil A."/>
            <person name="Alvarado L."/>
            <person name="Chapman S.B."/>
            <person name="Gainer-Dewar J."/>
            <person name="Goldberg J."/>
            <person name="Griggs A."/>
            <person name="Gujja S."/>
            <person name="Hansen M."/>
            <person name="Howarth C."/>
            <person name="Imamovic A."/>
            <person name="Ireland A."/>
            <person name="Larimer J."/>
            <person name="McCowan C."/>
            <person name="Murphy C."/>
            <person name="Pearson M."/>
            <person name="Poon T.W."/>
            <person name="Priest M."/>
            <person name="Roberts A."/>
            <person name="Saif S."/>
            <person name="Shea T."/>
            <person name="Sykes S."/>
            <person name="Wortman J."/>
            <person name="Nusbaum C."/>
            <person name="Birren B."/>
        </authorList>
    </citation>
    <scope>NUCLEOTIDE SEQUENCE [LARGE SCALE GENOMIC DNA]</scope>
    <source>
        <strain evidence="1 2">17X</strain>
    </source>
</reference>
<sequence>MLIDIWNKLKQSLQFVIKNENKSSTSSSNNISPCSFEKSSNTFILSTIQSNNPLNCLSFPFPISDANLVLAKSKG</sequence>
<evidence type="ECO:0000313" key="2">
    <source>
        <dbReference type="Proteomes" id="UP000018538"/>
    </source>
</evidence>
<dbReference type="Proteomes" id="UP000018538">
    <property type="component" value="Unassembled WGS sequence"/>
</dbReference>
<dbReference type="AlphaFoldDB" id="V7PIG5"/>
<name>V7PIG5_PLAYE</name>
<proteinExistence type="predicted"/>
<evidence type="ECO:0000313" key="1">
    <source>
        <dbReference type="EMBL" id="ETB58815.1"/>
    </source>
</evidence>
<protein>
    <submittedName>
        <fullName evidence="1">Uncharacterized protein</fullName>
    </submittedName>
</protein>
<accession>V7PIG5</accession>